<dbReference type="KEGG" id="plia:E4191_22315"/>
<protein>
    <submittedName>
        <fullName evidence="6">GFA family protein</fullName>
    </submittedName>
</protein>
<name>A0A4Y5STH2_9RHOB</name>
<keyword evidence="2" id="KW-0479">Metal-binding</keyword>
<dbReference type="RefSeq" id="WP_139616510.1">
    <property type="nucleotide sequence ID" value="NZ_CP040765.1"/>
</dbReference>
<dbReference type="PANTHER" id="PTHR33337">
    <property type="entry name" value="GFA DOMAIN-CONTAINING PROTEIN"/>
    <property type="match status" value="1"/>
</dbReference>
<evidence type="ECO:0000256" key="2">
    <source>
        <dbReference type="ARBA" id="ARBA00022723"/>
    </source>
</evidence>
<comment type="similarity">
    <text evidence="1">Belongs to the Gfa family.</text>
</comment>
<dbReference type="Gene3D" id="3.90.1590.10">
    <property type="entry name" value="glutathione-dependent formaldehyde- activating enzyme (gfa)"/>
    <property type="match status" value="1"/>
</dbReference>
<reference evidence="7" key="1">
    <citation type="submission" date="2019-05" db="EMBL/GenBank/DDBJ databases">
        <title>Tamlana fucoidanivorans sp. nov., isolated from the surface of algae collected from Fujian province in China.</title>
        <authorList>
            <person name="Li J."/>
        </authorList>
    </citation>
    <scope>NUCLEOTIDE SEQUENCE [LARGE SCALE GENOMIC DNA]</scope>
    <source>
        <strain evidence="7">2251</strain>
        <plasmid evidence="7">unnamed1</plasmid>
    </source>
</reference>
<dbReference type="Pfam" id="PF04828">
    <property type="entry name" value="GFA"/>
    <property type="match status" value="1"/>
</dbReference>
<evidence type="ECO:0000313" key="7">
    <source>
        <dbReference type="Proteomes" id="UP000296374"/>
    </source>
</evidence>
<evidence type="ECO:0000256" key="4">
    <source>
        <dbReference type="ARBA" id="ARBA00023239"/>
    </source>
</evidence>
<evidence type="ECO:0000256" key="3">
    <source>
        <dbReference type="ARBA" id="ARBA00022833"/>
    </source>
</evidence>
<sequence length="148" mass="16168">MTEAAHMLEGRCLCGSVRLVVQGTGDSIEVCHCSMCQRWSGGPLFCLHGLPEDAITITGEEHVSRYTSSEWAERAFCSRCGSNLWYHFVPGGTRALMAGLFTLQDDVKIGMQIFVDERQPWARLAAETPEKTGAHVVAEAKAAGFGFD</sequence>
<dbReference type="AlphaFoldDB" id="A0A4Y5STH2"/>
<geneLocation type="plasmid" evidence="6 7">
    <name>unnamed1</name>
</geneLocation>
<dbReference type="PANTHER" id="PTHR33337:SF40">
    <property type="entry name" value="CENP-V_GFA DOMAIN-CONTAINING PROTEIN-RELATED"/>
    <property type="match status" value="1"/>
</dbReference>
<evidence type="ECO:0000313" key="6">
    <source>
        <dbReference type="EMBL" id="QDA36817.1"/>
    </source>
</evidence>
<dbReference type="SUPFAM" id="SSF51316">
    <property type="entry name" value="Mss4-like"/>
    <property type="match status" value="1"/>
</dbReference>
<keyword evidence="4" id="KW-0456">Lyase</keyword>
<evidence type="ECO:0000256" key="1">
    <source>
        <dbReference type="ARBA" id="ARBA00005495"/>
    </source>
</evidence>
<feature type="domain" description="CENP-V/GFA" evidence="5">
    <location>
        <begin position="8"/>
        <end position="122"/>
    </location>
</feature>
<evidence type="ECO:0000259" key="5">
    <source>
        <dbReference type="PROSITE" id="PS51891"/>
    </source>
</evidence>
<dbReference type="EMBL" id="CP040765">
    <property type="protein sequence ID" value="QDA36817.1"/>
    <property type="molecule type" value="Genomic_DNA"/>
</dbReference>
<gene>
    <name evidence="6" type="ORF">E4191_22315</name>
</gene>
<dbReference type="PROSITE" id="PS51891">
    <property type="entry name" value="CENP_V_GFA"/>
    <property type="match status" value="1"/>
</dbReference>
<dbReference type="GO" id="GO:0016846">
    <property type="term" value="F:carbon-sulfur lyase activity"/>
    <property type="evidence" value="ECO:0007669"/>
    <property type="project" value="InterPro"/>
</dbReference>
<dbReference type="GO" id="GO:0046872">
    <property type="term" value="F:metal ion binding"/>
    <property type="evidence" value="ECO:0007669"/>
    <property type="project" value="UniProtKB-KW"/>
</dbReference>
<keyword evidence="6" id="KW-0614">Plasmid</keyword>
<dbReference type="InterPro" id="IPR011057">
    <property type="entry name" value="Mss4-like_sf"/>
</dbReference>
<proteinExistence type="inferred from homology"/>
<organism evidence="6 7">
    <name type="scientific">Paracoccus liaowanqingii</name>
    <dbReference type="NCBI Taxonomy" id="2560053"/>
    <lineage>
        <taxon>Bacteria</taxon>
        <taxon>Pseudomonadati</taxon>
        <taxon>Pseudomonadota</taxon>
        <taxon>Alphaproteobacteria</taxon>
        <taxon>Rhodobacterales</taxon>
        <taxon>Paracoccaceae</taxon>
        <taxon>Paracoccus</taxon>
    </lineage>
</organism>
<dbReference type="InterPro" id="IPR006913">
    <property type="entry name" value="CENP-V/GFA"/>
</dbReference>
<keyword evidence="3" id="KW-0862">Zinc</keyword>
<accession>A0A4Y5STH2</accession>
<dbReference type="Proteomes" id="UP000296374">
    <property type="component" value="Plasmid unnamed1"/>
</dbReference>